<dbReference type="EMBL" id="VTWT01000003">
    <property type="protein sequence ID" value="KAA9340015.1"/>
    <property type="molecule type" value="Genomic_DNA"/>
</dbReference>
<feature type="compositionally biased region" description="Basic and acidic residues" evidence="1">
    <location>
        <begin position="739"/>
        <end position="757"/>
    </location>
</feature>
<feature type="transmembrane region" description="Helical" evidence="2">
    <location>
        <begin position="56"/>
        <end position="78"/>
    </location>
</feature>
<accession>A0A5N1IZZ1</accession>
<feature type="transmembrane region" description="Helical" evidence="2">
    <location>
        <begin position="155"/>
        <end position="176"/>
    </location>
</feature>
<protein>
    <submittedName>
        <fullName evidence="3">DUF4175 family protein</fullName>
    </submittedName>
</protein>
<evidence type="ECO:0000313" key="4">
    <source>
        <dbReference type="Proteomes" id="UP000326570"/>
    </source>
</evidence>
<feature type="compositionally biased region" description="Basic and acidic residues" evidence="1">
    <location>
        <begin position="1043"/>
        <end position="1053"/>
    </location>
</feature>
<feature type="region of interest" description="Disordered" evidence="1">
    <location>
        <begin position="724"/>
        <end position="790"/>
    </location>
</feature>
<dbReference type="Pfam" id="PF13779">
    <property type="entry name" value="DUF4175"/>
    <property type="match status" value="1"/>
</dbReference>
<keyword evidence="4" id="KW-1185">Reference proteome</keyword>
<comment type="caution">
    <text evidence="3">The sequence shown here is derived from an EMBL/GenBank/DDBJ whole genome shotgun (WGS) entry which is preliminary data.</text>
</comment>
<name>A0A5N1IZZ1_9BACT</name>
<feature type="region of interest" description="Disordered" evidence="1">
    <location>
        <begin position="921"/>
        <end position="942"/>
    </location>
</feature>
<feature type="region of interest" description="Disordered" evidence="1">
    <location>
        <begin position="674"/>
        <end position="697"/>
    </location>
</feature>
<keyword evidence="2" id="KW-1133">Transmembrane helix</keyword>
<feature type="transmembrane region" description="Helical" evidence="2">
    <location>
        <begin position="21"/>
        <end position="44"/>
    </location>
</feature>
<evidence type="ECO:0000256" key="2">
    <source>
        <dbReference type="SAM" id="Phobius"/>
    </source>
</evidence>
<keyword evidence="2" id="KW-0472">Membrane</keyword>
<evidence type="ECO:0000313" key="3">
    <source>
        <dbReference type="EMBL" id="KAA9340015.1"/>
    </source>
</evidence>
<feature type="compositionally biased region" description="Basic and acidic residues" evidence="1">
    <location>
        <begin position="769"/>
        <end position="779"/>
    </location>
</feature>
<dbReference type="RefSeq" id="WP_150903059.1">
    <property type="nucleotide sequence ID" value="NZ_VTWT01000003.1"/>
</dbReference>
<proteinExistence type="predicted"/>
<evidence type="ECO:0000256" key="1">
    <source>
        <dbReference type="SAM" id="MobiDB-lite"/>
    </source>
</evidence>
<sequence length="1106" mass="128185">MQPEESLNHLLAQLQEFKKKFYLNLLIKGVIFSVGLLSTFFLLYNLLEYFLYFPQYVRAFLLFSFIGITVYAAWRWLWVPALAIANLRKVLSDEEAARKIGGFYPEIRDKLLNTIQLRDLSRTNDLIAASLNQKASQFTGVQFKESIKLSENRPLLKYVLVPMAIVFGILMIYPSIFVQGTERIINFKQFYAPPAPFEFEIKNDELKAYKNEDYQLKVGVKGKTLPNQVSIVYNGREQLLRKVSANEYVFEFRNLQKPVDFQLSGSGFYSDNYELELLARPNLKNFSVVINYPEYLRKKAETVDNSGNLTVPEGSVLQWNFDAAETKNLTLAFQNPTQELTAEANGNRFQVSRKIMQSQAYQVQLLNQFGRNKDEISYQLTTIPDRVPDISLENFNDTTLYQFLVVGGSISDDYGLTRLALNYRVTNPHNPARASQFKAIPIHFDRGQVSQTYYHKWDITNLQLQPGDQLEYFVQVWDNDGIRGSKSAKTRVQEFKLPSRQDMKDEIASSAKSVQSQLSQTLEKTLKQKEELNKTEDKFKLKKELTWQDKKQLQELVDKKKQLESDLQALKQMHEQLTQQENRFDEKSMELAQKSQELQKLMNELLDPETKKLYEQLEKLLQEKRQNDPELQKLLDKLNNKENTLEKELERALELFKQLQFEQKLESTMKQLDKMAKEQEQLANKTEDKKANNEQLQKEQEKLNQEFENLKKEIDDLQKLDKELDNQNQMDQSDSDQQDIEKDMKDSKESLSKDQNKKAGKSQKSAAQKMEKLSKKMEQSQKNSDMEEAQENLDDLRAILENLLKLSFDQEDLMKSFRTVNQSDPRFVALGQQQLKLKDDAKMIQDSLYALAKRVFQIQSFVTREVGNMNQHINSSLQEIKDRNVGKATGHQQMAMTSINNLALMLNDALKQMQQQMAQQIKGDQTCSKPGGKKPKSGNMAQMQQALNQKMEELKKGQQSGKGMSEELAKLAAQQEALRQALKELQKQGQEKGQKEGNGKLGDLAKMMEQSETDLVNKRLTEQTIMRQREILTRLLEAEKAAKERELDNKREAQTAAEKQTPVPPSFEKYLKMKQKQTELLKTVSPAFSPYYKQEVNEYFQKLGRN</sequence>
<dbReference type="Proteomes" id="UP000326570">
    <property type="component" value="Unassembled WGS sequence"/>
</dbReference>
<feature type="region of interest" description="Disordered" evidence="1">
    <location>
        <begin position="1043"/>
        <end position="1066"/>
    </location>
</feature>
<organism evidence="3 4">
    <name type="scientific">Adhaeribacter soli</name>
    <dbReference type="NCBI Taxonomy" id="2607655"/>
    <lineage>
        <taxon>Bacteria</taxon>
        <taxon>Pseudomonadati</taxon>
        <taxon>Bacteroidota</taxon>
        <taxon>Cytophagia</taxon>
        <taxon>Cytophagales</taxon>
        <taxon>Hymenobacteraceae</taxon>
        <taxon>Adhaeribacter</taxon>
    </lineage>
</organism>
<dbReference type="AlphaFoldDB" id="A0A5N1IZZ1"/>
<dbReference type="InterPro" id="IPR012683">
    <property type="entry name" value="CHP02302_TM"/>
</dbReference>
<reference evidence="3 4" key="1">
    <citation type="submission" date="2019-09" db="EMBL/GenBank/DDBJ databases">
        <title>Genome sequence of Adhaeribacter sp. M2.</title>
        <authorList>
            <person name="Srinivasan S."/>
        </authorList>
    </citation>
    <scope>NUCLEOTIDE SEQUENCE [LARGE SCALE GENOMIC DNA]</scope>
    <source>
        <strain evidence="3 4">M2</strain>
    </source>
</reference>
<gene>
    <name evidence="3" type="ORF">F0P94_06600</name>
</gene>
<keyword evidence="2" id="KW-0812">Transmembrane</keyword>